<dbReference type="RefSeq" id="WP_185271832.1">
    <property type="nucleotide sequence ID" value="NZ_CP055156.1"/>
</dbReference>
<dbReference type="EMBL" id="CP055156">
    <property type="protein sequence ID" value="QNF35341.1"/>
    <property type="molecule type" value="Genomic_DNA"/>
</dbReference>
<gene>
    <name evidence="2" type="ORF">HUW51_22455</name>
</gene>
<dbReference type="InterPro" id="IPR036812">
    <property type="entry name" value="NAD(P)_OxRdtase_dom_sf"/>
</dbReference>
<dbReference type="GO" id="GO:0016491">
    <property type="term" value="F:oxidoreductase activity"/>
    <property type="evidence" value="ECO:0007669"/>
    <property type="project" value="InterPro"/>
</dbReference>
<keyword evidence="3" id="KW-1185">Reference proteome</keyword>
<dbReference type="AlphaFoldDB" id="A0A7G7GDV7"/>
<organism evidence="2 3">
    <name type="scientific">Adhaeribacter swui</name>
    <dbReference type="NCBI Taxonomy" id="2086471"/>
    <lineage>
        <taxon>Bacteria</taxon>
        <taxon>Pseudomonadati</taxon>
        <taxon>Bacteroidota</taxon>
        <taxon>Cytophagia</taxon>
        <taxon>Cytophagales</taxon>
        <taxon>Hymenobacteraceae</taxon>
        <taxon>Adhaeribacter</taxon>
    </lineage>
</organism>
<evidence type="ECO:0000313" key="3">
    <source>
        <dbReference type="Proteomes" id="UP000515237"/>
    </source>
</evidence>
<dbReference type="InterPro" id="IPR053135">
    <property type="entry name" value="AKR2_Oxidoreductase"/>
</dbReference>
<name>A0A7G7GDV7_9BACT</name>
<dbReference type="PANTHER" id="PTHR43312">
    <property type="entry name" value="D-THREO-ALDOSE 1-DEHYDROGENASE"/>
    <property type="match status" value="1"/>
</dbReference>
<evidence type="ECO:0000313" key="2">
    <source>
        <dbReference type="EMBL" id="QNF35341.1"/>
    </source>
</evidence>
<sequence length="299" mass="33571">MHYTTLGSSDLKISSTGFGCMSLSVTNPNESTRLLHEALNQGVNYFDTADLYDKGENEKLVGKAFKENRQQVILATKVGNQWRPDGSGWDWNPTKKYILQAVEGSLQRLQTDYLDLYQLHGGTLDDPIDETIEAFEILKQQGKIRHYGISSIRPNVIRIYVQRSNIVSVMMQYSLLDRRPEEEVLDLLAQHQIGVLTRGSLAQGLLVGKPAKTYLNYPEDEVKKAADVIKSLSTPERSPVEIAIQYVRHQAAVASAVLGIRTEAQLQDALSISLSRALTEQELKFLKNAIPANTYEQHR</sequence>
<dbReference type="InterPro" id="IPR020471">
    <property type="entry name" value="AKR"/>
</dbReference>
<dbReference type="Proteomes" id="UP000515237">
    <property type="component" value="Chromosome"/>
</dbReference>
<dbReference type="PANTHER" id="PTHR43312:SF1">
    <property type="entry name" value="NADP-DEPENDENT OXIDOREDUCTASE DOMAIN-CONTAINING PROTEIN"/>
    <property type="match status" value="1"/>
</dbReference>
<dbReference type="PRINTS" id="PR00069">
    <property type="entry name" value="ALDKETRDTASE"/>
</dbReference>
<proteinExistence type="predicted"/>
<evidence type="ECO:0000259" key="1">
    <source>
        <dbReference type="Pfam" id="PF00248"/>
    </source>
</evidence>
<protein>
    <submittedName>
        <fullName evidence="2">Aldo/keto reductase</fullName>
    </submittedName>
</protein>
<feature type="domain" description="NADP-dependent oxidoreductase" evidence="1">
    <location>
        <begin position="17"/>
        <end position="286"/>
    </location>
</feature>
<dbReference type="KEGG" id="aswu:HUW51_22455"/>
<dbReference type="Gene3D" id="3.20.20.100">
    <property type="entry name" value="NADP-dependent oxidoreductase domain"/>
    <property type="match status" value="1"/>
</dbReference>
<dbReference type="InterPro" id="IPR023210">
    <property type="entry name" value="NADP_OxRdtase_dom"/>
</dbReference>
<accession>A0A7G7GDV7</accession>
<dbReference type="CDD" id="cd19086">
    <property type="entry name" value="AKR_AKR11C1"/>
    <property type="match status" value="1"/>
</dbReference>
<dbReference type="Pfam" id="PF00248">
    <property type="entry name" value="Aldo_ket_red"/>
    <property type="match status" value="1"/>
</dbReference>
<dbReference type="SUPFAM" id="SSF51430">
    <property type="entry name" value="NAD(P)-linked oxidoreductase"/>
    <property type="match status" value="1"/>
</dbReference>
<reference evidence="2 3" key="1">
    <citation type="journal article" date="2018" name="Int. J. Syst. Evol. Microbiol.">
        <title>Adhaeribacter swui sp. nov., isolated from wet mud.</title>
        <authorList>
            <person name="Kim D.U."/>
            <person name="Kim K.W."/>
            <person name="Kang M.S."/>
            <person name="Kim J.Y."/>
            <person name="Jang J.H."/>
            <person name="Kim M.K."/>
        </authorList>
    </citation>
    <scope>NUCLEOTIDE SEQUENCE [LARGE SCALE GENOMIC DNA]</scope>
    <source>
        <strain evidence="2 3">KCTC 52873</strain>
    </source>
</reference>